<evidence type="ECO:0000313" key="2">
    <source>
        <dbReference type="Proteomes" id="UP000030669"/>
    </source>
</evidence>
<reference evidence="1 2" key="1">
    <citation type="journal article" date="2012" name="Science">
        <title>The Paleozoic origin of enzymatic lignin decomposition reconstructed from 31 fungal genomes.</title>
        <authorList>
            <person name="Floudas D."/>
            <person name="Binder M."/>
            <person name="Riley R."/>
            <person name="Barry K."/>
            <person name="Blanchette R.A."/>
            <person name="Henrissat B."/>
            <person name="Martinez A.T."/>
            <person name="Otillar R."/>
            <person name="Spatafora J.W."/>
            <person name="Yadav J.S."/>
            <person name="Aerts A."/>
            <person name="Benoit I."/>
            <person name="Boyd A."/>
            <person name="Carlson A."/>
            <person name="Copeland A."/>
            <person name="Coutinho P.M."/>
            <person name="de Vries R.P."/>
            <person name="Ferreira P."/>
            <person name="Findley K."/>
            <person name="Foster B."/>
            <person name="Gaskell J."/>
            <person name="Glotzer D."/>
            <person name="Gorecki P."/>
            <person name="Heitman J."/>
            <person name="Hesse C."/>
            <person name="Hori C."/>
            <person name="Igarashi K."/>
            <person name="Jurgens J.A."/>
            <person name="Kallen N."/>
            <person name="Kersten P."/>
            <person name="Kohler A."/>
            <person name="Kuees U."/>
            <person name="Kumar T.K.A."/>
            <person name="Kuo A."/>
            <person name="LaButti K."/>
            <person name="Larrondo L.F."/>
            <person name="Lindquist E."/>
            <person name="Ling A."/>
            <person name="Lombard V."/>
            <person name="Lucas S."/>
            <person name="Lundell T."/>
            <person name="Martin R."/>
            <person name="McLaughlin D.J."/>
            <person name="Morgenstern I."/>
            <person name="Morin E."/>
            <person name="Murat C."/>
            <person name="Nagy L.G."/>
            <person name="Nolan M."/>
            <person name="Ohm R.A."/>
            <person name="Patyshakuliyeva A."/>
            <person name="Rokas A."/>
            <person name="Ruiz-Duenas F.J."/>
            <person name="Sabat G."/>
            <person name="Salamov A."/>
            <person name="Samejima M."/>
            <person name="Schmutz J."/>
            <person name="Slot J.C."/>
            <person name="St John F."/>
            <person name="Stenlid J."/>
            <person name="Sun H."/>
            <person name="Sun S."/>
            <person name="Syed K."/>
            <person name="Tsang A."/>
            <person name="Wiebenga A."/>
            <person name="Young D."/>
            <person name="Pisabarro A."/>
            <person name="Eastwood D.C."/>
            <person name="Martin F."/>
            <person name="Cullen D."/>
            <person name="Grigoriev I.V."/>
            <person name="Hibbett D.S."/>
        </authorList>
    </citation>
    <scope>NUCLEOTIDE SEQUENCE [LARGE SCALE GENOMIC DNA]</scope>
    <source>
        <strain evidence="1 2">ATCC 11539</strain>
    </source>
</reference>
<evidence type="ECO:0000313" key="1">
    <source>
        <dbReference type="EMBL" id="EPQ52819.1"/>
    </source>
</evidence>
<dbReference type="OMA" id="TWERHSC"/>
<organism evidence="1 2">
    <name type="scientific">Gloeophyllum trabeum (strain ATCC 11539 / FP-39264 / Madison 617)</name>
    <name type="common">Brown rot fungus</name>
    <dbReference type="NCBI Taxonomy" id="670483"/>
    <lineage>
        <taxon>Eukaryota</taxon>
        <taxon>Fungi</taxon>
        <taxon>Dikarya</taxon>
        <taxon>Basidiomycota</taxon>
        <taxon>Agaricomycotina</taxon>
        <taxon>Agaricomycetes</taxon>
        <taxon>Gloeophyllales</taxon>
        <taxon>Gloeophyllaceae</taxon>
        <taxon>Gloeophyllum</taxon>
    </lineage>
</organism>
<dbReference type="Gene3D" id="3.40.50.300">
    <property type="entry name" value="P-loop containing nucleotide triphosphate hydrolases"/>
    <property type="match status" value="1"/>
</dbReference>
<dbReference type="STRING" id="670483.S7RJK5"/>
<name>S7RJK5_GLOTA</name>
<dbReference type="InterPro" id="IPR027417">
    <property type="entry name" value="P-loop_NTPase"/>
</dbReference>
<accession>S7RJK5</accession>
<dbReference type="OrthoDB" id="10261556at2759"/>
<gene>
    <name evidence="1" type="ORF">GLOTRDRAFT_46656</name>
</gene>
<dbReference type="HOGENOM" id="CLU_2782850_0_0_1"/>
<dbReference type="GeneID" id="19306454"/>
<evidence type="ECO:0008006" key="3">
    <source>
        <dbReference type="Google" id="ProtNLM"/>
    </source>
</evidence>
<dbReference type="Proteomes" id="UP000030669">
    <property type="component" value="Unassembled WGS sequence"/>
</dbReference>
<dbReference type="KEGG" id="gtr:GLOTRDRAFT_46656"/>
<dbReference type="RefSeq" id="XP_007868693.1">
    <property type="nucleotide sequence ID" value="XM_007870502.1"/>
</dbReference>
<sequence length="77" mass="8804">MPRYVTGQAIEGGKYRLFIVSPEQLGIYKGHLPRFARLLQSRAFCKMIKHVHIDEAHHIYTAGLPKHGEKAFRPAYG</sequence>
<proteinExistence type="predicted"/>
<keyword evidence="2" id="KW-1185">Reference proteome</keyword>
<dbReference type="EMBL" id="KB469307">
    <property type="protein sequence ID" value="EPQ52819.1"/>
    <property type="molecule type" value="Genomic_DNA"/>
</dbReference>
<feature type="non-terminal residue" evidence="1">
    <location>
        <position position="77"/>
    </location>
</feature>
<protein>
    <recommendedName>
        <fullName evidence="3">Helicase ATP-binding domain-containing protein</fullName>
    </recommendedName>
</protein>
<dbReference type="AlphaFoldDB" id="S7RJK5"/>